<dbReference type="InterPro" id="IPR051132">
    <property type="entry name" value="3-5_Exonuclease_domain"/>
</dbReference>
<keyword evidence="4" id="KW-1185">Reference proteome</keyword>
<organism evidence="3 4">
    <name type="scientific">Zizania palustris</name>
    <name type="common">Northern wild rice</name>
    <dbReference type="NCBI Taxonomy" id="103762"/>
    <lineage>
        <taxon>Eukaryota</taxon>
        <taxon>Viridiplantae</taxon>
        <taxon>Streptophyta</taxon>
        <taxon>Embryophyta</taxon>
        <taxon>Tracheophyta</taxon>
        <taxon>Spermatophyta</taxon>
        <taxon>Magnoliopsida</taxon>
        <taxon>Liliopsida</taxon>
        <taxon>Poales</taxon>
        <taxon>Poaceae</taxon>
        <taxon>BOP clade</taxon>
        <taxon>Oryzoideae</taxon>
        <taxon>Oryzeae</taxon>
        <taxon>Zizaniinae</taxon>
        <taxon>Zizania</taxon>
    </lineage>
</organism>
<keyword evidence="1" id="KW-0540">Nuclease</keyword>
<dbReference type="GO" id="GO:0005634">
    <property type="term" value="C:nucleus"/>
    <property type="evidence" value="ECO:0007669"/>
    <property type="project" value="TreeGrafter"/>
</dbReference>
<dbReference type="EMBL" id="JAAALK010000288">
    <property type="protein sequence ID" value="KAG8054979.1"/>
    <property type="molecule type" value="Genomic_DNA"/>
</dbReference>
<evidence type="ECO:0000256" key="1">
    <source>
        <dbReference type="ARBA" id="ARBA00022722"/>
    </source>
</evidence>
<gene>
    <name evidence="3" type="ORF">GUJ93_ZPchr0001g30974</name>
</gene>
<dbReference type="GO" id="GO:0008408">
    <property type="term" value="F:3'-5' exonuclease activity"/>
    <property type="evidence" value="ECO:0007669"/>
    <property type="project" value="TreeGrafter"/>
</dbReference>
<proteinExistence type="predicted"/>
<evidence type="ECO:0008006" key="5">
    <source>
        <dbReference type="Google" id="ProtNLM"/>
    </source>
</evidence>
<protein>
    <recommendedName>
        <fullName evidence="5">3'-5' exonuclease domain-containing protein</fullName>
    </recommendedName>
</protein>
<dbReference type="PANTHER" id="PTHR13620">
    <property type="entry name" value="3-5 EXONUCLEASE"/>
    <property type="match status" value="1"/>
</dbReference>
<keyword evidence="2" id="KW-0378">Hydrolase</keyword>
<accession>A0A8J5VTT0</accession>
<reference evidence="3" key="1">
    <citation type="journal article" date="2021" name="bioRxiv">
        <title>Whole Genome Assembly and Annotation of Northern Wild Rice, Zizania palustris L., Supports a Whole Genome Duplication in the Zizania Genus.</title>
        <authorList>
            <person name="Haas M."/>
            <person name="Kono T."/>
            <person name="Macchietto M."/>
            <person name="Millas R."/>
            <person name="McGilp L."/>
            <person name="Shao M."/>
            <person name="Duquette J."/>
            <person name="Hirsch C.N."/>
            <person name="Kimball J."/>
        </authorList>
    </citation>
    <scope>NUCLEOTIDE SEQUENCE</scope>
    <source>
        <tissue evidence="3">Fresh leaf tissue</tissue>
    </source>
</reference>
<dbReference type="OrthoDB" id="607706at2759"/>
<sequence length="161" mass="18557">MEYKRQTRNDDLYHIDVAMEDGHVTVIRTTVTSLAYYVTLFINEVTRDNEGCNKQERIVGIDTEWRPRFHADGRQFYQTAVLQLCVGYRCLVFQIIHADYIPFELTCFLADPDICFVGVGVDGDIKRLDEDYCNLKIANSKDLRAFAADVLCRPDLQHVGL</sequence>
<comment type="caution">
    <text evidence="3">The sequence shown here is derived from an EMBL/GenBank/DDBJ whole genome shotgun (WGS) entry which is preliminary data.</text>
</comment>
<name>A0A8J5VTT0_ZIZPA</name>
<evidence type="ECO:0000313" key="3">
    <source>
        <dbReference type="EMBL" id="KAG8054979.1"/>
    </source>
</evidence>
<dbReference type="PANTHER" id="PTHR13620:SF123">
    <property type="entry name" value="OS11G0222320 PROTEIN"/>
    <property type="match status" value="1"/>
</dbReference>
<evidence type="ECO:0000256" key="2">
    <source>
        <dbReference type="ARBA" id="ARBA00022801"/>
    </source>
</evidence>
<evidence type="ECO:0000313" key="4">
    <source>
        <dbReference type="Proteomes" id="UP000729402"/>
    </source>
</evidence>
<dbReference type="Proteomes" id="UP000729402">
    <property type="component" value="Unassembled WGS sequence"/>
</dbReference>
<reference evidence="3" key="2">
    <citation type="submission" date="2021-02" db="EMBL/GenBank/DDBJ databases">
        <authorList>
            <person name="Kimball J.A."/>
            <person name="Haas M.W."/>
            <person name="Macchietto M."/>
            <person name="Kono T."/>
            <person name="Duquette J."/>
            <person name="Shao M."/>
        </authorList>
    </citation>
    <scope>NUCLEOTIDE SEQUENCE</scope>
    <source>
        <tissue evidence="3">Fresh leaf tissue</tissue>
    </source>
</reference>
<dbReference type="GO" id="GO:0005737">
    <property type="term" value="C:cytoplasm"/>
    <property type="evidence" value="ECO:0007669"/>
    <property type="project" value="TreeGrafter"/>
</dbReference>
<dbReference type="AlphaFoldDB" id="A0A8J5VTT0"/>